<evidence type="ECO:0000256" key="6">
    <source>
        <dbReference type="ARBA" id="ARBA00023316"/>
    </source>
</evidence>
<feature type="active site" evidence="7">
    <location>
        <position position="132"/>
    </location>
</feature>
<dbReference type="GO" id="GO:0008360">
    <property type="term" value="P:regulation of cell shape"/>
    <property type="evidence" value="ECO:0007669"/>
    <property type="project" value="UniProtKB-KW"/>
</dbReference>
<keyword evidence="13" id="KW-1185">Reference proteome</keyword>
<dbReference type="PROSITE" id="PS51724">
    <property type="entry name" value="SPOR"/>
    <property type="match status" value="1"/>
</dbReference>
<keyword evidence="6" id="KW-0961">Cell wall biogenesis/degradation</keyword>
<dbReference type="PRINTS" id="PR00725">
    <property type="entry name" value="DADACBPTASE1"/>
</dbReference>
<dbReference type="SUPFAM" id="SSF56601">
    <property type="entry name" value="beta-lactamase/transpeptidase-like"/>
    <property type="match status" value="1"/>
</dbReference>
<evidence type="ECO:0000256" key="9">
    <source>
        <dbReference type="RuleBase" id="RU004016"/>
    </source>
</evidence>
<dbReference type="PANTHER" id="PTHR21581:SF6">
    <property type="entry name" value="TRAFFICKING PROTEIN PARTICLE COMPLEX SUBUNIT 12"/>
    <property type="match status" value="1"/>
</dbReference>
<feature type="binding site" evidence="8">
    <location>
        <position position="234"/>
    </location>
    <ligand>
        <name>substrate</name>
    </ligand>
</feature>
<keyword evidence="2" id="KW-0732">Signal</keyword>
<evidence type="ECO:0000256" key="8">
    <source>
        <dbReference type="PIRSR" id="PIRSR618044-2"/>
    </source>
</evidence>
<evidence type="ECO:0000256" key="7">
    <source>
        <dbReference type="PIRSR" id="PIRSR618044-1"/>
    </source>
</evidence>
<feature type="compositionally biased region" description="Basic and acidic residues" evidence="10">
    <location>
        <begin position="301"/>
        <end position="321"/>
    </location>
</feature>
<dbReference type="OrthoDB" id="5291989at2"/>
<evidence type="ECO:0000313" key="12">
    <source>
        <dbReference type="EMBL" id="PSC03015.1"/>
    </source>
</evidence>
<organism evidence="12 13">
    <name type="scientific">Alsobacter soli</name>
    <dbReference type="NCBI Taxonomy" id="2109933"/>
    <lineage>
        <taxon>Bacteria</taxon>
        <taxon>Pseudomonadati</taxon>
        <taxon>Pseudomonadota</taxon>
        <taxon>Alphaproteobacteria</taxon>
        <taxon>Hyphomicrobiales</taxon>
        <taxon>Alsobacteraceae</taxon>
        <taxon>Alsobacter</taxon>
    </lineage>
</organism>
<keyword evidence="12" id="KW-0645">Protease</keyword>
<dbReference type="InterPro" id="IPR018044">
    <property type="entry name" value="Peptidase_S11"/>
</dbReference>
<evidence type="ECO:0000256" key="1">
    <source>
        <dbReference type="ARBA" id="ARBA00007164"/>
    </source>
</evidence>
<accession>A0A2T1HMZ2</accession>
<dbReference type="AlphaFoldDB" id="A0A2T1HMZ2"/>
<name>A0A2T1HMZ2_9HYPH</name>
<dbReference type="GO" id="GO:0071555">
    <property type="term" value="P:cell wall organization"/>
    <property type="evidence" value="ECO:0007669"/>
    <property type="project" value="UniProtKB-KW"/>
</dbReference>
<keyword evidence="3" id="KW-0378">Hydrolase</keyword>
<evidence type="ECO:0000256" key="2">
    <source>
        <dbReference type="ARBA" id="ARBA00022729"/>
    </source>
</evidence>
<dbReference type="Pfam" id="PF05036">
    <property type="entry name" value="SPOR"/>
    <property type="match status" value="1"/>
</dbReference>
<dbReference type="GO" id="GO:0006508">
    <property type="term" value="P:proteolysis"/>
    <property type="evidence" value="ECO:0007669"/>
    <property type="project" value="InterPro"/>
</dbReference>
<keyword evidence="5" id="KW-0573">Peptidoglycan synthesis</keyword>
<feature type="active site" description="Proton acceptor" evidence="7">
    <location>
        <position position="75"/>
    </location>
</feature>
<dbReference type="Proteomes" id="UP000239772">
    <property type="component" value="Unassembled WGS sequence"/>
</dbReference>
<dbReference type="InterPro" id="IPR036680">
    <property type="entry name" value="SPOR-like_sf"/>
</dbReference>
<evidence type="ECO:0000313" key="13">
    <source>
        <dbReference type="Proteomes" id="UP000239772"/>
    </source>
</evidence>
<protein>
    <submittedName>
        <fullName evidence="12">D-alanyl-D-alanine carboxypeptidase</fullName>
    </submittedName>
</protein>
<feature type="region of interest" description="Disordered" evidence="10">
    <location>
        <begin position="292"/>
        <end position="322"/>
    </location>
</feature>
<comment type="caution">
    <text evidence="12">The sequence shown here is derived from an EMBL/GenBank/DDBJ whole genome shotgun (WGS) entry which is preliminary data.</text>
</comment>
<dbReference type="InterPro" id="IPR007730">
    <property type="entry name" value="SPOR-like_dom"/>
</dbReference>
<proteinExistence type="inferred from homology"/>
<keyword evidence="4" id="KW-0133">Cell shape</keyword>
<dbReference type="EMBL" id="PVZS01000033">
    <property type="protein sequence ID" value="PSC03015.1"/>
    <property type="molecule type" value="Genomic_DNA"/>
</dbReference>
<dbReference type="GO" id="GO:0009002">
    <property type="term" value="F:serine-type D-Ala-D-Ala carboxypeptidase activity"/>
    <property type="evidence" value="ECO:0007669"/>
    <property type="project" value="InterPro"/>
</dbReference>
<comment type="similarity">
    <text evidence="1 9">Belongs to the peptidase S11 family.</text>
</comment>
<evidence type="ECO:0000256" key="10">
    <source>
        <dbReference type="SAM" id="MobiDB-lite"/>
    </source>
</evidence>
<keyword evidence="12" id="KW-0121">Carboxypeptidase</keyword>
<evidence type="ECO:0000256" key="5">
    <source>
        <dbReference type="ARBA" id="ARBA00022984"/>
    </source>
</evidence>
<dbReference type="InterPro" id="IPR012338">
    <property type="entry name" value="Beta-lactam/transpept-like"/>
</dbReference>
<dbReference type="GO" id="GO:0009252">
    <property type="term" value="P:peptidoglycan biosynthetic process"/>
    <property type="evidence" value="ECO:0007669"/>
    <property type="project" value="UniProtKB-KW"/>
</dbReference>
<evidence type="ECO:0000256" key="3">
    <source>
        <dbReference type="ARBA" id="ARBA00022801"/>
    </source>
</evidence>
<feature type="domain" description="SPOR" evidence="11">
    <location>
        <begin position="426"/>
        <end position="508"/>
    </location>
</feature>
<dbReference type="Pfam" id="PF00768">
    <property type="entry name" value="Peptidase_S11"/>
    <property type="match status" value="1"/>
</dbReference>
<dbReference type="PANTHER" id="PTHR21581">
    <property type="entry name" value="D-ALANYL-D-ALANINE CARBOXYPEPTIDASE"/>
    <property type="match status" value="1"/>
</dbReference>
<feature type="active site" description="Acyl-ester intermediate" evidence="7">
    <location>
        <position position="72"/>
    </location>
</feature>
<dbReference type="InterPro" id="IPR001967">
    <property type="entry name" value="Peptidase_S11_N"/>
</dbReference>
<dbReference type="Gene3D" id="3.40.710.10">
    <property type="entry name" value="DD-peptidase/beta-lactamase superfamily"/>
    <property type="match status" value="1"/>
</dbReference>
<gene>
    <name evidence="12" type="ORF">SLNSH_21145</name>
</gene>
<reference evidence="13" key="1">
    <citation type="submission" date="2018-03" db="EMBL/GenBank/DDBJ databases">
        <authorList>
            <person name="Sun L."/>
            <person name="Liu H."/>
            <person name="Chen W."/>
            <person name="Huang K."/>
            <person name="Liu W."/>
            <person name="Gao X."/>
        </authorList>
    </citation>
    <scope>NUCLEOTIDE SEQUENCE [LARGE SCALE GENOMIC DNA]</scope>
    <source>
        <strain evidence="13">SH9</strain>
    </source>
</reference>
<dbReference type="Gene3D" id="3.30.70.1070">
    <property type="entry name" value="Sporulation related repeat"/>
    <property type="match status" value="1"/>
</dbReference>
<sequence>MRWGCFTGRFGTFASVVVTASAIAVIASPAEARRRHHAAGGYNPPYADMVMDAKTGRILHAVNEDAPRHPASVTKVMTLYLLFEQLEKGRLSLDSELKVTAHAAAQAPSKLGLRPGSTITVEDAIKAVVTKSANDIAVTIAENIAGSEAEFADMMTRKARQIGMRHTVFRNASGLPNPGHITTARDLVTLGRAIQDRFPKYYHYFSTPVFAYRGGYHRNHNHLLGRVEGMDGIKTGYTRASGFNLLTSVKTDNRHVVAVVLGGRSAAARDHQMVALLDDNIERAYAGARTAPAMTETAAAEPRREAPVREAKEIREPEPAPRVRVASADENTPLTTAAVASAPKVAARNAEPSPTPRRVIDVTGARPVVASVAGGSTTTPSSGMRWVVGAQPVVKADDVKMARLEPKAEAKSEPKAETRIEKSPAKPTISGWVIQLGATDDEGKAKEILARAKAENRHLSKASPFTEKVTKDGSTLYRARFSGFDEGDAQSACKQLKRSGFSCFAVKG</sequence>
<evidence type="ECO:0000259" key="11">
    <source>
        <dbReference type="PROSITE" id="PS51724"/>
    </source>
</evidence>
<dbReference type="SUPFAM" id="SSF110997">
    <property type="entry name" value="Sporulation related repeat"/>
    <property type="match status" value="1"/>
</dbReference>
<evidence type="ECO:0000256" key="4">
    <source>
        <dbReference type="ARBA" id="ARBA00022960"/>
    </source>
</evidence>
<dbReference type="RefSeq" id="WP_106339700.1">
    <property type="nucleotide sequence ID" value="NZ_PVZS01000033.1"/>
</dbReference>
<dbReference type="GO" id="GO:0042834">
    <property type="term" value="F:peptidoglycan binding"/>
    <property type="evidence" value="ECO:0007669"/>
    <property type="project" value="InterPro"/>
</dbReference>